<evidence type="ECO:0000256" key="3">
    <source>
        <dbReference type="ARBA" id="ARBA00023015"/>
    </source>
</evidence>
<dbReference type="InterPro" id="IPR036864">
    <property type="entry name" value="Zn2-C6_fun-type_DNA-bd_sf"/>
</dbReference>
<dbReference type="GO" id="GO:0003677">
    <property type="term" value="F:DNA binding"/>
    <property type="evidence" value="ECO:0007669"/>
    <property type="project" value="UniProtKB-KW"/>
</dbReference>
<sequence>MQSSKARGNSGTGRRTNVKSGCRTCKIRKVKCDEGRPACRRCLSTGRVCDGYGVWGGGGNSYGQRQTPTAPAEARNGVTVRSPKHLPLLVVSVEEKECFDWFTRLTTVKLPGSFTSGFWTTLLLQASLSEQAILHAILALSSVHRGGVLTNGNQRHGADTRRRRELFTLQHYGEAIKHLQPHFSASGTAAVRVALVACVVFVSVDLLRGHFRTAQTHLQSGLALLEELHKPGMSADDPVVLNLRHESTDDWITEALIRLHVQAVLWQPIRKCPSFVLQYDEPRLQVSMFSSLKEAWDEMDRLLIEVFRLTEQAREQKVHGGSLPHIPDMFEQQRQVQVGLVRWLDVYTRSRETLRNRKSIEEEKAYRLLCIYHSMVTIMADVCLYPDDEMVFDLHTSAFVHLITQLVDLWALSAPGHVPRARSGRVVDMSRSIVDMGWIPPLYYVAIRCRVHRIRLLAIRLLGCTSHQEGFWDATIAARVARKVMEVEEGDFYKDTDPADDFQPSSYPSTQDLSLPLIPDHQRLRDVEVVLLGNPLEKVLLSCVQRRDGVDCKIPIGEYHLASDRWVDTDKMG</sequence>
<keyword evidence="6" id="KW-0539">Nucleus</keyword>
<keyword evidence="2" id="KW-0862">Zinc</keyword>
<evidence type="ECO:0000256" key="2">
    <source>
        <dbReference type="ARBA" id="ARBA00022833"/>
    </source>
</evidence>
<evidence type="ECO:0000256" key="6">
    <source>
        <dbReference type="ARBA" id="ARBA00023242"/>
    </source>
</evidence>
<keyword evidence="5" id="KW-0804">Transcription</keyword>
<dbReference type="EMBL" id="JANBVO010000009">
    <property type="protein sequence ID" value="KAJ9149757.1"/>
    <property type="molecule type" value="Genomic_DNA"/>
</dbReference>
<protein>
    <submittedName>
        <fullName evidence="8">C6 zinc finger domain protein</fullName>
    </submittedName>
</protein>
<feature type="domain" description="Zn(2)-C6 fungal-type" evidence="7">
    <location>
        <begin position="21"/>
        <end position="49"/>
    </location>
</feature>
<keyword evidence="1" id="KW-0479">Metal-binding</keyword>
<evidence type="ECO:0000256" key="5">
    <source>
        <dbReference type="ARBA" id="ARBA00023163"/>
    </source>
</evidence>
<dbReference type="Gene3D" id="4.10.240.10">
    <property type="entry name" value="Zn(2)-C6 fungal-type DNA-binding domain"/>
    <property type="match status" value="1"/>
</dbReference>
<dbReference type="SMART" id="SM00066">
    <property type="entry name" value="GAL4"/>
    <property type="match status" value="1"/>
</dbReference>
<dbReference type="AlphaFoldDB" id="A0AA38RJC8"/>
<name>A0AA38RJC8_9PEZI</name>
<dbReference type="InterPro" id="IPR021858">
    <property type="entry name" value="Fun_TF"/>
</dbReference>
<dbReference type="SUPFAM" id="SSF57701">
    <property type="entry name" value="Zn2/Cys6 DNA-binding domain"/>
    <property type="match status" value="1"/>
</dbReference>
<evidence type="ECO:0000313" key="9">
    <source>
        <dbReference type="Proteomes" id="UP001174694"/>
    </source>
</evidence>
<evidence type="ECO:0000256" key="4">
    <source>
        <dbReference type="ARBA" id="ARBA00023125"/>
    </source>
</evidence>
<dbReference type="Proteomes" id="UP001174694">
    <property type="component" value="Unassembled WGS sequence"/>
</dbReference>
<keyword evidence="3" id="KW-0805">Transcription regulation</keyword>
<accession>A0AA38RJC8</accession>
<dbReference type="GO" id="GO:0008270">
    <property type="term" value="F:zinc ion binding"/>
    <property type="evidence" value="ECO:0007669"/>
    <property type="project" value="InterPro"/>
</dbReference>
<dbReference type="PROSITE" id="PS00463">
    <property type="entry name" value="ZN2_CY6_FUNGAL_1"/>
    <property type="match status" value="1"/>
</dbReference>
<dbReference type="InterPro" id="IPR001138">
    <property type="entry name" value="Zn2Cys6_DnaBD"/>
</dbReference>
<evidence type="ECO:0000313" key="8">
    <source>
        <dbReference type="EMBL" id="KAJ9149757.1"/>
    </source>
</evidence>
<dbReference type="Pfam" id="PF00172">
    <property type="entry name" value="Zn_clus"/>
    <property type="match status" value="1"/>
</dbReference>
<keyword evidence="9" id="KW-1185">Reference proteome</keyword>
<dbReference type="InterPro" id="IPR052360">
    <property type="entry name" value="Transcr_Regulatory_Proteins"/>
</dbReference>
<dbReference type="PANTHER" id="PTHR36206">
    <property type="entry name" value="ASPERCRYPTIN BIOSYNTHESIS CLUSTER-SPECIFIC TRANSCRIPTION REGULATOR ATNN-RELATED"/>
    <property type="match status" value="1"/>
</dbReference>
<keyword evidence="4" id="KW-0238">DNA-binding</keyword>
<gene>
    <name evidence="8" type="ORF">NKR23_g4102</name>
</gene>
<dbReference type="PANTHER" id="PTHR36206:SF16">
    <property type="entry name" value="TRANSCRIPTION FACTOR DOMAIN-CONTAINING PROTEIN-RELATED"/>
    <property type="match status" value="1"/>
</dbReference>
<organism evidence="8 9">
    <name type="scientific">Pleurostoma richardsiae</name>
    <dbReference type="NCBI Taxonomy" id="41990"/>
    <lineage>
        <taxon>Eukaryota</taxon>
        <taxon>Fungi</taxon>
        <taxon>Dikarya</taxon>
        <taxon>Ascomycota</taxon>
        <taxon>Pezizomycotina</taxon>
        <taxon>Sordariomycetes</taxon>
        <taxon>Sordariomycetidae</taxon>
        <taxon>Calosphaeriales</taxon>
        <taxon>Pleurostomataceae</taxon>
        <taxon>Pleurostoma</taxon>
    </lineage>
</organism>
<dbReference type="GO" id="GO:0000981">
    <property type="term" value="F:DNA-binding transcription factor activity, RNA polymerase II-specific"/>
    <property type="evidence" value="ECO:0007669"/>
    <property type="project" value="InterPro"/>
</dbReference>
<evidence type="ECO:0000259" key="7">
    <source>
        <dbReference type="PROSITE" id="PS50048"/>
    </source>
</evidence>
<reference evidence="8" key="1">
    <citation type="submission" date="2022-07" db="EMBL/GenBank/DDBJ databases">
        <title>Fungi with potential for degradation of polypropylene.</title>
        <authorList>
            <person name="Gostincar C."/>
        </authorList>
    </citation>
    <scope>NUCLEOTIDE SEQUENCE</scope>
    <source>
        <strain evidence="8">EXF-13308</strain>
    </source>
</reference>
<proteinExistence type="predicted"/>
<dbReference type="Pfam" id="PF11951">
    <property type="entry name" value="Fungal_trans_2"/>
    <property type="match status" value="1"/>
</dbReference>
<evidence type="ECO:0000256" key="1">
    <source>
        <dbReference type="ARBA" id="ARBA00022723"/>
    </source>
</evidence>
<dbReference type="CDD" id="cd00067">
    <property type="entry name" value="GAL4"/>
    <property type="match status" value="1"/>
</dbReference>
<dbReference type="PROSITE" id="PS50048">
    <property type="entry name" value="ZN2_CY6_FUNGAL_2"/>
    <property type="match status" value="1"/>
</dbReference>
<comment type="caution">
    <text evidence="8">The sequence shown here is derived from an EMBL/GenBank/DDBJ whole genome shotgun (WGS) entry which is preliminary data.</text>
</comment>